<dbReference type="CDD" id="cd06579">
    <property type="entry name" value="TM_PBP1_transp_AraH_like"/>
    <property type="match status" value="1"/>
</dbReference>
<feature type="transmembrane region" description="Helical" evidence="7">
    <location>
        <begin position="172"/>
        <end position="190"/>
    </location>
</feature>
<name>A0AAC9LDL3_9PSEU</name>
<proteinExistence type="predicted"/>
<evidence type="ECO:0000256" key="7">
    <source>
        <dbReference type="SAM" id="Phobius"/>
    </source>
</evidence>
<evidence type="ECO:0000313" key="9">
    <source>
        <dbReference type="Proteomes" id="UP000185511"/>
    </source>
</evidence>
<evidence type="ECO:0000256" key="1">
    <source>
        <dbReference type="ARBA" id="ARBA00004651"/>
    </source>
</evidence>
<feature type="transmembrane region" description="Helical" evidence="7">
    <location>
        <begin position="292"/>
        <end position="309"/>
    </location>
</feature>
<keyword evidence="5 7" id="KW-0472">Membrane</keyword>
<feature type="transmembrane region" description="Helical" evidence="7">
    <location>
        <begin position="144"/>
        <end position="165"/>
    </location>
</feature>
<feature type="transmembrane region" description="Helical" evidence="7">
    <location>
        <begin position="121"/>
        <end position="138"/>
    </location>
</feature>
<feature type="transmembrane region" description="Helical" evidence="7">
    <location>
        <begin position="95"/>
        <end position="114"/>
    </location>
</feature>
<keyword evidence="2" id="KW-1003">Cell membrane</keyword>
<dbReference type="KEGG" id="acad:UA74_18315"/>
<dbReference type="EMBL" id="CP016076">
    <property type="protein sequence ID" value="APU15691.1"/>
    <property type="molecule type" value="Genomic_DNA"/>
</dbReference>
<dbReference type="GO" id="GO:0022857">
    <property type="term" value="F:transmembrane transporter activity"/>
    <property type="evidence" value="ECO:0007669"/>
    <property type="project" value="InterPro"/>
</dbReference>
<reference evidence="9" key="1">
    <citation type="submission" date="2016-06" db="EMBL/GenBank/DDBJ databases">
        <title>Complete genome sequence of Actinoalloteichus fjordicus DSM 46855 (=ADI127-17), type strain of the new species Actinoalloteichus fjordicus.</title>
        <authorList>
            <person name="Ruckert C."/>
            <person name="Nouioui I."/>
            <person name="Willmese J."/>
            <person name="van Wezel G."/>
            <person name="Klenk H.-P."/>
            <person name="Kalinowski J."/>
            <person name="Zotchev S.B."/>
        </authorList>
    </citation>
    <scope>NUCLEOTIDE SEQUENCE [LARGE SCALE GENOMIC DNA]</scope>
    <source>
        <strain evidence="9">ADI127-7</strain>
    </source>
</reference>
<feature type="transmembrane region" description="Helical" evidence="7">
    <location>
        <begin position="341"/>
        <end position="359"/>
    </location>
</feature>
<feature type="transmembrane region" description="Helical" evidence="7">
    <location>
        <begin position="316"/>
        <end position="335"/>
    </location>
</feature>
<feature type="region of interest" description="Disordered" evidence="6">
    <location>
        <begin position="1"/>
        <end position="53"/>
    </location>
</feature>
<dbReference type="Pfam" id="PF02653">
    <property type="entry name" value="BPD_transp_2"/>
    <property type="match status" value="1"/>
</dbReference>
<feature type="transmembrane region" description="Helical" evidence="7">
    <location>
        <begin position="210"/>
        <end position="230"/>
    </location>
</feature>
<dbReference type="RefSeq" id="WP_232237319.1">
    <property type="nucleotide sequence ID" value="NZ_CP016076.1"/>
</dbReference>
<gene>
    <name evidence="8" type="ORF">UA74_18315</name>
</gene>
<dbReference type="Proteomes" id="UP000185511">
    <property type="component" value="Chromosome"/>
</dbReference>
<dbReference type="InterPro" id="IPR001851">
    <property type="entry name" value="ABC_transp_permease"/>
</dbReference>
<keyword evidence="3 7" id="KW-0812">Transmembrane</keyword>
<keyword evidence="4 7" id="KW-1133">Transmembrane helix</keyword>
<organism evidence="8 9">
    <name type="scientific">Actinoalloteichus fjordicus</name>
    <dbReference type="NCBI Taxonomy" id="1612552"/>
    <lineage>
        <taxon>Bacteria</taxon>
        <taxon>Bacillati</taxon>
        <taxon>Actinomycetota</taxon>
        <taxon>Actinomycetes</taxon>
        <taxon>Pseudonocardiales</taxon>
        <taxon>Pseudonocardiaceae</taxon>
        <taxon>Actinoalloteichus</taxon>
    </lineage>
</organism>
<keyword evidence="9" id="KW-1185">Reference proteome</keyword>
<comment type="subcellular location">
    <subcellularLocation>
        <location evidence="1">Cell membrane</location>
        <topology evidence="1">Multi-pass membrane protein</topology>
    </subcellularLocation>
</comment>
<evidence type="ECO:0000256" key="5">
    <source>
        <dbReference type="ARBA" id="ARBA00023136"/>
    </source>
</evidence>
<dbReference type="AlphaFoldDB" id="A0AAC9LDL3"/>
<dbReference type="GO" id="GO:0005886">
    <property type="term" value="C:plasma membrane"/>
    <property type="evidence" value="ECO:0007669"/>
    <property type="project" value="UniProtKB-SubCell"/>
</dbReference>
<evidence type="ECO:0000256" key="4">
    <source>
        <dbReference type="ARBA" id="ARBA00022989"/>
    </source>
</evidence>
<feature type="transmembrane region" description="Helical" evidence="7">
    <location>
        <begin position="63"/>
        <end position="83"/>
    </location>
</feature>
<evidence type="ECO:0000256" key="3">
    <source>
        <dbReference type="ARBA" id="ARBA00022692"/>
    </source>
</evidence>
<evidence type="ECO:0000256" key="2">
    <source>
        <dbReference type="ARBA" id="ARBA00022475"/>
    </source>
</evidence>
<dbReference type="PANTHER" id="PTHR32196:SF19">
    <property type="entry name" value="GALACTOFURANOSE TRANSPORTER PERMEASE PROTEIN YTFT"/>
    <property type="match status" value="1"/>
</dbReference>
<accession>A0AAC9LDL3</accession>
<feature type="compositionally biased region" description="Gly residues" evidence="6">
    <location>
        <begin position="39"/>
        <end position="49"/>
    </location>
</feature>
<sequence>MTDSTQAGRRPDPDAPRSPAEETSSGTGQVREAAAGSADAGGGESGGSGRPPWLRRPRIDADWIRRNGVFVALALLILVNVAITPNFVSEGTLRLQLIQVAPVLIVALGMALVIGTQGIDLSVGAVMALAAALIPLYIGYGAAVAILIALLAGCITGAVAGSLIARVGVQPIVATLGLMVAGRGVANLIGGEIKSIREPGIVMLGSGNVFGIPYVVLIAAVVSLVVWFAVRRTLYGRRLVAIGGNQRAAELAGLPVKRVLVTTYVVCGLLAALAGVLLAARSQASDPTRLGLLIELSAITAVVIGGTPLSGGQVRVAGTIAGALLMQLITATLIFHNIPDSTAQVVQAVIVIAAVYVQLGRRRSGRPGRSGRKASP</sequence>
<dbReference type="PANTHER" id="PTHR32196">
    <property type="entry name" value="ABC TRANSPORTER PERMEASE PROTEIN YPHD-RELATED-RELATED"/>
    <property type="match status" value="1"/>
</dbReference>
<protein>
    <submittedName>
        <fullName evidence="8">Permease component of ribose/xylose/arabinose/galactoside ABC-type transporters</fullName>
    </submittedName>
</protein>
<evidence type="ECO:0000256" key="6">
    <source>
        <dbReference type="SAM" id="MobiDB-lite"/>
    </source>
</evidence>
<feature type="transmembrane region" description="Helical" evidence="7">
    <location>
        <begin position="259"/>
        <end position="280"/>
    </location>
</feature>
<evidence type="ECO:0000313" key="8">
    <source>
        <dbReference type="EMBL" id="APU15691.1"/>
    </source>
</evidence>